<sequence length="553" mass="63217">MKLTDWPALANQNTPIVAVEYHTPDRMQILQQFYHWGEERSLSVFVWNPGYCGLQQLIHHQGQYILQSTDRGKDGDIIQYLLEEYQPGIYLLEGMLNEGDGSKISQKCSYQLLNACHQALWSQQRHYWVLLETYVQLSLELQPFIPVLSNPLPDQQQVQIVVEQFCDAWVGRSHSRLQQFAECDREALLRSADRDRRAVTDRNSWLKTTEKTSALQLLFRACQGLPIGEINMLLQQCLGFAEQLEEISQLVLEHKVSKLRGRGLEYIAQPDVPSAGGLDLLEKRLETITCLLQPKAKQYGLKFPTGMLLWGPPGTGKSLSAKLAAKKMGLPLLAANWGVLLGDPHPDRALKEFIALVTSLSPCVLYWDDFDKGFAGWDSNADGGVARRLSAALLTWMQEHQEPVYTIATVNRLSMLPAELVRRFDDIFFVDLPHEGARYEVFNLHLAKYFPAFRDNNSPWSDDQWRRLLAEYRICSPAEIGNAVRRCAEEAFYQGRPGEIEFEDLLKQRQEFTPAMERESEQIQAIRNQAIYAKPVASLDVSRFAYQHQELFG</sequence>
<evidence type="ECO:0000313" key="7">
    <source>
        <dbReference type="Proteomes" id="UP000647836"/>
    </source>
</evidence>
<keyword evidence="7" id="KW-1185">Reference proteome</keyword>
<organism evidence="6 7">
    <name type="scientific">Nostoc cf. edaphicum LEGE 07299</name>
    <dbReference type="NCBI Taxonomy" id="2777974"/>
    <lineage>
        <taxon>Bacteria</taxon>
        <taxon>Bacillati</taxon>
        <taxon>Cyanobacteriota</taxon>
        <taxon>Cyanophyceae</taxon>
        <taxon>Nostocales</taxon>
        <taxon>Nostocaceae</taxon>
        <taxon>Nostoc</taxon>
    </lineage>
</organism>
<keyword evidence="2" id="KW-0067">ATP-binding</keyword>
<reference evidence="6 7" key="1">
    <citation type="submission" date="2020-10" db="EMBL/GenBank/DDBJ databases">
        <authorList>
            <person name="Castelo-Branco R."/>
            <person name="Eusebio N."/>
            <person name="Adriana R."/>
            <person name="Vieira A."/>
            <person name="Brugerolle De Fraissinette N."/>
            <person name="Rezende De Castro R."/>
            <person name="Schneider M.P."/>
            <person name="Vasconcelos V."/>
            <person name="Leao P.N."/>
        </authorList>
    </citation>
    <scope>NUCLEOTIDE SEQUENCE [LARGE SCALE GENOMIC DNA]</scope>
    <source>
        <strain evidence="6 7">LEGE 07299</strain>
    </source>
</reference>
<dbReference type="Proteomes" id="UP000647836">
    <property type="component" value="Unassembled WGS sequence"/>
</dbReference>
<comment type="caution">
    <text evidence="6">The sequence shown here is derived from an EMBL/GenBank/DDBJ whole genome shotgun (WGS) entry which is preliminary data.</text>
</comment>
<protein>
    <recommendedName>
        <fullName evidence="4">Uncharacterized AAA domain-containing protein ycf46</fullName>
    </recommendedName>
</protein>
<evidence type="ECO:0000256" key="3">
    <source>
        <dbReference type="ARBA" id="ARBA00038088"/>
    </source>
</evidence>
<comment type="similarity">
    <text evidence="3">Belongs to the AAA ATPase family. Highly divergent.</text>
</comment>
<dbReference type="PANTHER" id="PTHR42960">
    <property type="entry name" value="YCF46 PROTEIN"/>
    <property type="match status" value="1"/>
</dbReference>
<dbReference type="SMART" id="SM00382">
    <property type="entry name" value="AAA"/>
    <property type="match status" value="1"/>
</dbReference>
<dbReference type="RefSeq" id="WP_162398272.1">
    <property type="nucleotide sequence ID" value="NZ_JADEXF010000345.1"/>
</dbReference>
<evidence type="ECO:0000259" key="5">
    <source>
        <dbReference type="SMART" id="SM00382"/>
    </source>
</evidence>
<dbReference type="Pfam" id="PF00004">
    <property type="entry name" value="AAA"/>
    <property type="match status" value="1"/>
</dbReference>
<name>A0ABR9TZ17_9NOSO</name>
<dbReference type="EMBL" id="JADEXF010000345">
    <property type="protein sequence ID" value="MBE9105679.1"/>
    <property type="molecule type" value="Genomic_DNA"/>
</dbReference>
<dbReference type="InterPro" id="IPR027417">
    <property type="entry name" value="P-loop_NTPase"/>
</dbReference>
<dbReference type="InterPro" id="IPR052381">
    <property type="entry name" value="AAA_domain_protein"/>
</dbReference>
<dbReference type="InterPro" id="IPR003593">
    <property type="entry name" value="AAA+_ATPase"/>
</dbReference>
<evidence type="ECO:0000256" key="1">
    <source>
        <dbReference type="ARBA" id="ARBA00022741"/>
    </source>
</evidence>
<evidence type="ECO:0000256" key="2">
    <source>
        <dbReference type="ARBA" id="ARBA00022840"/>
    </source>
</evidence>
<dbReference type="Gene3D" id="3.40.50.300">
    <property type="entry name" value="P-loop containing nucleotide triphosphate hydrolases"/>
    <property type="match status" value="1"/>
</dbReference>
<feature type="domain" description="AAA+ ATPase" evidence="5">
    <location>
        <begin position="303"/>
        <end position="434"/>
    </location>
</feature>
<evidence type="ECO:0000256" key="4">
    <source>
        <dbReference type="ARBA" id="ARBA00040480"/>
    </source>
</evidence>
<accession>A0ABR9TZ17</accession>
<keyword evidence="1" id="KW-0547">Nucleotide-binding</keyword>
<evidence type="ECO:0000313" key="6">
    <source>
        <dbReference type="EMBL" id="MBE9105679.1"/>
    </source>
</evidence>
<dbReference type="InterPro" id="IPR003959">
    <property type="entry name" value="ATPase_AAA_core"/>
</dbReference>
<dbReference type="SUPFAM" id="SSF52540">
    <property type="entry name" value="P-loop containing nucleoside triphosphate hydrolases"/>
    <property type="match status" value="1"/>
</dbReference>
<proteinExistence type="inferred from homology"/>
<dbReference type="PANTHER" id="PTHR42960:SF1">
    <property type="entry name" value="YCF46 PROTEIN"/>
    <property type="match status" value="1"/>
</dbReference>
<gene>
    <name evidence="6" type="ORF">IQ229_12210</name>
</gene>